<reference evidence="16" key="1">
    <citation type="journal article" date="2017" name="PLoS ONE">
        <title>The Agassiz's desert tortoise genome provides a resource for the conservation of a threatened species.</title>
        <authorList>
            <person name="Tollis M."/>
            <person name="DeNardo D.F."/>
            <person name="Cornelius J.A."/>
            <person name="Dolby G.A."/>
            <person name="Edwards T."/>
            <person name="Henen B.T."/>
            <person name="Karl A.E."/>
            <person name="Murphy R.W."/>
            <person name="Kusumi K."/>
        </authorList>
    </citation>
    <scope>NUCLEOTIDE SEQUENCE [LARGE SCALE GENOMIC DNA]</scope>
</reference>
<evidence type="ECO:0000256" key="9">
    <source>
        <dbReference type="ARBA" id="ARBA00023136"/>
    </source>
</evidence>
<keyword evidence="16" id="KW-1185">Reference proteome</keyword>
<evidence type="ECO:0000256" key="13">
    <source>
        <dbReference type="ARBA" id="ARBA00073432"/>
    </source>
</evidence>
<dbReference type="PRINTS" id="PR00125">
    <property type="entry name" value="ATPASEDELTA"/>
</dbReference>
<dbReference type="AlphaFoldDB" id="A0A452GZ29"/>
<dbReference type="SUPFAM" id="SSF47928">
    <property type="entry name" value="N-terminal domain of the delta subunit of the F1F0-ATP synthase"/>
    <property type="match status" value="1"/>
</dbReference>
<evidence type="ECO:0000256" key="4">
    <source>
        <dbReference type="ARBA" id="ARBA00022781"/>
    </source>
</evidence>
<protein>
    <recommendedName>
        <fullName evidence="13">ATP synthase peripheral stalk subunit OSCP, mitochondrial</fullName>
    </recommendedName>
    <alternativeName>
        <fullName evidence="14">ATP synthase subunit O</fullName>
    </alternativeName>
    <alternativeName>
        <fullName evidence="11">Oligomycin sensitivity conferral protein</fullName>
    </alternativeName>
</protein>
<evidence type="ECO:0000313" key="16">
    <source>
        <dbReference type="Proteomes" id="UP000291020"/>
    </source>
</evidence>
<keyword evidence="5" id="KW-0999">Mitochondrion inner membrane</keyword>
<name>A0A452GZ29_9SAUR</name>
<accession>A0A452GZ29</accession>
<evidence type="ECO:0000256" key="12">
    <source>
        <dbReference type="ARBA" id="ARBA00064647"/>
    </source>
</evidence>
<keyword evidence="6" id="KW-0809">Transit peptide</keyword>
<keyword evidence="7" id="KW-0406">Ion transport</keyword>
<comment type="subunit">
    <text evidence="12">Component of the ATP synthase complex composed at least of ATP5F1A/subunit alpha, ATP5F1B/subunit beta, ATP5MC1/subunit c (homooctomer), MT-ATP6/subunit a, MT-ATP8/subunit 8, ATP5ME/subunit e, ATP5MF/subunit f, ATP5MG/subunit g, ATP5MK/subunit k, ATP5MJ/subunit j, ATP5F1C/subunit gamma, ATP5F1D/subunit delta, ATP5F1E/subunit epsilon, ATP5PF/subunit F6, ATP5PB/subunit b, ATP5PD/subunit d, ATP5PO/subunit OSCP. ATP synthase complex consists of a soluble F(1) head domain (subunits alpha(3) and beta(3)) - the catalytic core - and a membrane F(0) domain - the membrane proton channel (subunits c, a, 8, e, f, g, k and j). These two domains are linked by a central stalk (subunits gamma, delta, and epsilon) rotating inside the F1 region and a stationary peripheral stalk (subunits F6, b, d, and OSCP).</text>
</comment>
<dbReference type="Gene3D" id="1.10.520.20">
    <property type="entry name" value="N-terminal domain of the delta subunit of the F1F0-ATP synthase"/>
    <property type="match status" value="1"/>
</dbReference>
<evidence type="ECO:0000256" key="10">
    <source>
        <dbReference type="ARBA" id="ARBA00023310"/>
    </source>
</evidence>
<dbReference type="GO" id="GO:0046933">
    <property type="term" value="F:proton-transporting ATP synthase activity, rotational mechanism"/>
    <property type="evidence" value="ECO:0007669"/>
    <property type="project" value="InterPro"/>
</dbReference>
<evidence type="ECO:0000256" key="11">
    <source>
        <dbReference type="ARBA" id="ARBA00033369"/>
    </source>
</evidence>
<evidence type="ECO:0000256" key="14">
    <source>
        <dbReference type="ARBA" id="ARBA00078525"/>
    </source>
</evidence>
<evidence type="ECO:0000313" key="15">
    <source>
        <dbReference type="Ensembl" id="ENSGAGP00000007413.1"/>
    </source>
</evidence>
<dbReference type="Ensembl" id="ENSGAGT00000008562.1">
    <property type="protein sequence ID" value="ENSGAGP00000007413.1"/>
    <property type="gene ID" value="ENSGAGG00000005893.1"/>
</dbReference>
<sequence length="171" mass="19373">MLQTVTNLTSFFFKPPIQVYGLEGRYATALYSAASKQKKLDQVEKELSRVSTLLKDPKLSSVVVNPHVKSVIKQKTINDALVKEKLSPITINFMKLLAENGRLQQTPDVISAFGKIMSAYRGEVLCSVTTANKMSSQHKVLLLHMEVRWLSRGKTLVRLFELRCELLAFFR</sequence>
<keyword evidence="9" id="KW-0472">Membrane</keyword>
<dbReference type="InterPro" id="IPR026015">
    <property type="entry name" value="ATP_synth_OSCP/delta_N_sf"/>
</dbReference>
<dbReference type="GO" id="GO:0005743">
    <property type="term" value="C:mitochondrial inner membrane"/>
    <property type="evidence" value="ECO:0007669"/>
    <property type="project" value="UniProtKB-SubCell"/>
</dbReference>
<comment type="subcellular location">
    <subcellularLocation>
        <location evidence="1">Mitochondrion inner membrane</location>
    </subcellularLocation>
</comment>
<evidence type="ECO:0000256" key="6">
    <source>
        <dbReference type="ARBA" id="ARBA00022946"/>
    </source>
</evidence>
<keyword evidence="10" id="KW-0066">ATP synthesis</keyword>
<dbReference type="PANTHER" id="PTHR11910">
    <property type="entry name" value="ATP SYNTHASE DELTA CHAIN"/>
    <property type="match status" value="1"/>
</dbReference>
<evidence type="ECO:0000256" key="7">
    <source>
        <dbReference type="ARBA" id="ARBA00023065"/>
    </source>
</evidence>
<keyword evidence="8" id="KW-0496">Mitochondrion</keyword>
<evidence type="ECO:0000256" key="8">
    <source>
        <dbReference type="ARBA" id="ARBA00023128"/>
    </source>
</evidence>
<evidence type="ECO:0000256" key="1">
    <source>
        <dbReference type="ARBA" id="ARBA00004273"/>
    </source>
</evidence>
<reference evidence="15" key="2">
    <citation type="submission" date="2025-08" db="UniProtKB">
        <authorList>
            <consortium name="Ensembl"/>
        </authorList>
    </citation>
    <scope>IDENTIFICATION</scope>
</reference>
<comment type="similarity">
    <text evidence="2">Belongs to the ATPase delta chain family.</text>
</comment>
<dbReference type="NCBIfam" id="TIGR01145">
    <property type="entry name" value="ATP_synt_delta"/>
    <property type="match status" value="1"/>
</dbReference>
<evidence type="ECO:0000256" key="3">
    <source>
        <dbReference type="ARBA" id="ARBA00022448"/>
    </source>
</evidence>
<dbReference type="Proteomes" id="UP000291020">
    <property type="component" value="Unassembled WGS sequence"/>
</dbReference>
<keyword evidence="4" id="KW-0375">Hydrogen ion transport</keyword>
<dbReference type="GO" id="GO:0045259">
    <property type="term" value="C:proton-transporting ATP synthase complex"/>
    <property type="evidence" value="ECO:0007669"/>
    <property type="project" value="UniProtKB-ARBA"/>
</dbReference>
<dbReference type="FunFam" id="1.10.520.20:FF:000002">
    <property type="entry name" value="ATP synthase subunit O, mitochondrial"/>
    <property type="match status" value="1"/>
</dbReference>
<proteinExistence type="inferred from homology"/>
<dbReference type="Pfam" id="PF00213">
    <property type="entry name" value="OSCP"/>
    <property type="match status" value="1"/>
</dbReference>
<organism evidence="15 16">
    <name type="scientific">Gopherus agassizii</name>
    <name type="common">Agassiz's desert tortoise</name>
    <dbReference type="NCBI Taxonomy" id="38772"/>
    <lineage>
        <taxon>Eukaryota</taxon>
        <taxon>Metazoa</taxon>
        <taxon>Chordata</taxon>
        <taxon>Craniata</taxon>
        <taxon>Vertebrata</taxon>
        <taxon>Euteleostomi</taxon>
        <taxon>Archelosauria</taxon>
        <taxon>Testudinata</taxon>
        <taxon>Testudines</taxon>
        <taxon>Cryptodira</taxon>
        <taxon>Durocryptodira</taxon>
        <taxon>Testudinoidea</taxon>
        <taxon>Testudinidae</taxon>
        <taxon>Gopherus</taxon>
    </lineage>
</organism>
<dbReference type="InterPro" id="IPR000711">
    <property type="entry name" value="ATPase_OSCP/dsu"/>
</dbReference>
<evidence type="ECO:0000256" key="5">
    <source>
        <dbReference type="ARBA" id="ARBA00022792"/>
    </source>
</evidence>
<keyword evidence="3" id="KW-0813">Transport</keyword>
<reference evidence="15" key="3">
    <citation type="submission" date="2025-09" db="UniProtKB">
        <authorList>
            <consortium name="Ensembl"/>
        </authorList>
    </citation>
    <scope>IDENTIFICATION</scope>
</reference>
<evidence type="ECO:0000256" key="2">
    <source>
        <dbReference type="ARBA" id="ARBA00007046"/>
    </source>
</evidence>